<reference evidence="1 2" key="1">
    <citation type="submission" date="2024-07" db="EMBL/GenBank/DDBJ databases">
        <authorList>
            <person name="Thanompreechachai J."/>
            <person name="Duangmal K."/>
        </authorList>
    </citation>
    <scope>NUCLEOTIDE SEQUENCE [LARGE SCALE GENOMIC DNA]</scope>
    <source>
        <strain evidence="1 2">LSe6-4</strain>
    </source>
</reference>
<protein>
    <recommendedName>
        <fullName evidence="3">BRCT domain-containing protein</fullName>
    </recommendedName>
</protein>
<keyword evidence="2" id="KW-1185">Reference proteome</keyword>
<dbReference type="RefSeq" id="WP_370442717.1">
    <property type="nucleotide sequence ID" value="NZ_JBGFTU010000023.1"/>
</dbReference>
<evidence type="ECO:0000313" key="1">
    <source>
        <dbReference type="EMBL" id="MEZ0166499.1"/>
    </source>
</evidence>
<organism evidence="1 2">
    <name type="scientific">Kineococcus halophytocola</name>
    <dbReference type="NCBI Taxonomy" id="3234027"/>
    <lineage>
        <taxon>Bacteria</taxon>
        <taxon>Bacillati</taxon>
        <taxon>Actinomycetota</taxon>
        <taxon>Actinomycetes</taxon>
        <taxon>Kineosporiales</taxon>
        <taxon>Kineosporiaceae</taxon>
        <taxon>Kineococcus</taxon>
    </lineage>
</organism>
<dbReference type="InterPro" id="IPR036420">
    <property type="entry name" value="BRCT_dom_sf"/>
</dbReference>
<comment type="caution">
    <text evidence="1">The sequence shown here is derived from an EMBL/GenBank/DDBJ whole genome shotgun (WGS) entry which is preliminary data.</text>
</comment>
<sequence length="80" mass="8368">MTLRPGQHVAFSGHFLLPRADLRARARRAGLHVDEVVTEATDVLVANDAGSGSAAVRAALALGTPVLDEYTFESSLPLAA</sequence>
<evidence type="ECO:0008006" key="3">
    <source>
        <dbReference type="Google" id="ProtNLM"/>
    </source>
</evidence>
<name>A0ABV4H4K7_9ACTN</name>
<gene>
    <name evidence="1" type="ORF">AB2L27_17200</name>
</gene>
<dbReference type="EMBL" id="JBGFTU010000023">
    <property type="protein sequence ID" value="MEZ0166499.1"/>
    <property type="molecule type" value="Genomic_DNA"/>
</dbReference>
<dbReference type="SUPFAM" id="SSF52113">
    <property type="entry name" value="BRCT domain"/>
    <property type="match status" value="1"/>
</dbReference>
<accession>A0ABV4H4K7</accession>
<dbReference type="Gene3D" id="3.40.50.10190">
    <property type="entry name" value="BRCT domain"/>
    <property type="match status" value="1"/>
</dbReference>
<proteinExistence type="predicted"/>
<dbReference type="Proteomes" id="UP001565927">
    <property type="component" value="Unassembled WGS sequence"/>
</dbReference>
<evidence type="ECO:0000313" key="2">
    <source>
        <dbReference type="Proteomes" id="UP001565927"/>
    </source>
</evidence>